<feature type="compositionally biased region" description="Low complexity" evidence="1">
    <location>
        <begin position="604"/>
        <end position="614"/>
    </location>
</feature>
<evidence type="ECO:0000313" key="2">
    <source>
        <dbReference type="EMBL" id="EAS04514.3"/>
    </source>
</evidence>
<dbReference type="OrthoDB" id="1305at2759"/>
<dbReference type="RefSeq" id="XP_001024759.3">
    <property type="nucleotide sequence ID" value="XM_001024759.3"/>
</dbReference>
<evidence type="ECO:0000256" key="1">
    <source>
        <dbReference type="SAM" id="MobiDB-lite"/>
    </source>
</evidence>
<keyword evidence="3" id="KW-1185">Reference proteome</keyword>
<evidence type="ECO:0000313" key="3">
    <source>
        <dbReference type="Proteomes" id="UP000009168"/>
    </source>
</evidence>
<dbReference type="AlphaFoldDB" id="I7LXF0"/>
<protein>
    <submittedName>
        <fullName evidence="2">Uncharacterized protein</fullName>
    </submittedName>
</protein>
<feature type="compositionally biased region" description="Basic and acidic residues" evidence="1">
    <location>
        <begin position="589"/>
        <end position="599"/>
    </location>
</feature>
<feature type="compositionally biased region" description="Low complexity" evidence="1">
    <location>
        <begin position="528"/>
        <end position="565"/>
    </location>
</feature>
<dbReference type="GeneID" id="7833683"/>
<reference evidence="3" key="1">
    <citation type="journal article" date="2006" name="PLoS Biol.">
        <title>Macronuclear genome sequence of the ciliate Tetrahymena thermophila, a model eukaryote.</title>
        <authorList>
            <person name="Eisen J.A."/>
            <person name="Coyne R.S."/>
            <person name="Wu M."/>
            <person name="Wu D."/>
            <person name="Thiagarajan M."/>
            <person name="Wortman J.R."/>
            <person name="Badger J.H."/>
            <person name="Ren Q."/>
            <person name="Amedeo P."/>
            <person name="Jones K.M."/>
            <person name="Tallon L.J."/>
            <person name="Delcher A.L."/>
            <person name="Salzberg S.L."/>
            <person name="Silva J.C."/>
            <person name="Haas B.J."/>
            <person name="Majoros W.H."/>
            <person name="Farzad M."/>
            <person name="Carlton J.M."/>
            <person name="Smith R.K. Jr."/>
            <person name="Garg J."/>
            <person name="Pearlman R.E."/>
            <person name="Karrer K.M."/>
            <person name="Sun L."/>
            <person name="Manning G."/>
            <person name="Elde N.C."/>
            <person name="Turkewitz A.P."/>
            <person name="Asai D.J."/>
            <person name="Wilkes D.E."/>
            <person name="Wang Y."/>
            <person name="Cai H."/>
            <person name="Collins K."/>
            <person name="Stewart B.A."/>
            <person name="Lee S.R."/>
            <person name="Wilamowska K."/>
            <person name="Weinberg Z."/>
            <person name="Ruzzo W.L."/>
            <person name="Wloga D."/>
            <person name="Gaertig J."/>
            <person name="Frankel J."/>
            <person name="Tsao C.-C."/>
            <person name="Gorovsky M.A."/>
            <person name="Keeling P.J."/>
            <person name="Waller R.F."/>
            <person name="Patron N.J."/>
            <person name="Cherry J.M."/>
            <person name="Stover N.A."/>
            <person name="Krieger C.J."/>
            <person name="del Toro C."/>
            <person name="Ryder H.F."/>
            <person name="Williamson S.C."/>
            <person name="Barbeau R.A."/>
            <person name="Hamilton E.P."/>
            <person name="Orias E."/>
        </authorList>
    </citation>
    <scope>NUCLEOTIDE SEQUENCE [LARGE SCALE GENOMIC DNA]</scope>
    <source>
        <strain evidence="3">SB210</strain>
    </source>
</reference>
<feature type="region of interest" description="Disordered" evidence="1">
    <location>
        <begin position="509"/>
        <end position="570"/>
    </location>
</feature>
<dbReference type="EMBL" id="GG662443">
    <property type="protein sequence ID" value="EAS04514.3"/>
    <property type="molecule type" value="Genomic_DNA"/>
</dbReference>
<dbReference type="InParanoid" id="I7LXF0"/>
<sequence length="702" mass="82247">MSVKMIQKQPVISPNKKQTNQLSQIDISDEKNMTLENLILKHNKLIYETIGKKPKNALDFEWTTIQTHQGAMKYTIDMQDKKKFDYNPETHEIIWYKNLNIPTIRVSKKTEQIQQNGQELKRVSTKIMAVRGVRERVIQQIGLSGLLEKQFDKDSCIFNHLRFKETYFQYKRSYFSLIIVIQEQYEDSNVISEIKISTPIRVEARKKSYQDRLNTSSLLDPFLPDFIEKQYLVFKQGSKDLMPISENLEGLLDYLKAQNIRHKVFHPFFFLIKFFQATQLYYNSNIIECEKDIKPQELFLMLQKEIYKYQIKEFSGESIPFENKLLILCLNNQGKDSHINKVCEKITKFLKFLENSALYYSQATVDGLPVYFKQITFSKDDLKQGYIKAYNKLSSMKFEMVISKQNNIQSHISIQKKGQIPRDLKMDKESIDYLSNIPGPFHKAIFDLTIRNKQLYQNAQRIKVRFEDFNLFSYEIHEDSQNEVFGGPSLINELPAKISRDNQEIQKILEKKKPKHVPGSISGTTKPSSSDSNNGKGNSQSGGCEIENSDSNNNYSYSNSSLNDSQYKQQNQDEQIFEVIQDKNSQLSKEYREGEEYSSSKEQNASCKSSNTNSKKYKNHKLLLKNGKMQQRFKKMCTESSKQSFLDFQKENKFKSDQFCLTRKEEEDNGDLDEEDNDDEYQMQREVDKQVEKNNNNNLNLI</sequence>
<name>I7LXF0_TETTS</name>
<organism evidence="2 3">
    <name type="scientific">Tetrahymena thermophila (strain SB210)</name>
    <dbReference type="NCBI Taxonomy" id="312017"/>
    <lineage>
        <taxon>Eukaryota</taxon>
        <taxon>Sar</taxon>
        <taxon>Alveolata</taxon>
        <taxon>Ciliophora</taxon>
        <taxon>Intramacronucleata</taxon>
        <taxon>Oligohymenophorea</taxon>
        <taxon>Hymenostomatida</taxon>
        <taxon>Tetrahymenina</taxon>
        <taxon>Tetrahymenidae</taxon>
        <taxon>Tetrahymena</taxon>
    </lineage>
</organism>
<feature type="region of interest" description="Disordered" evidence="1">
    <location>
        <begin position="587"/>
        <end position="619"/>
    </location>
</feature>
<gene>
    <name evidence="2" type="ORF">TTHERM_00237290</name>
</gene>
<proteinExistence type="predicted"/>
<dbReference type="Proteomes" id="UP000009168">
    <property type="component" value="Unassembled WGS sequence"/>
</dbReference>
<accession>I7LXF0</accession>
<dbReference type="KEGG" id="tet:TTHERM_00237290"/>